<dbReference type="RefSeq" id="WP_380079123.1">
    <property type="nucleotide sequence ID" value="NZ_JBHSGO010000186.1"/>
</dbReference>
<keyword evidence="3 7" id="KW-0227">DNA damage</keyword>
<feature type="domain" description="DNA replication/recombination mediator RecO N-terminal" evidence="8">
    <location>
        <begin position="1"/>
        <end position="81"/>
    </location>
</feature>
<comment type="similarity">
    <text evidence="1 7">Belongs to the RecO family.</text>
</comment>
<evidence type="ECO:0000256" key="5">
    <source>
        <dbReference type="ARBA" id="ARBA00023204"/>
    </source>
</evidence>
<keyword evidence="5 7" id="KW-0234">DNA repair</keyword>
<dbReference type="SUPFAM" id="SSF50249">
    <property type="entry name" value="Nucleic acid-binding proteins"/>
    <property type="match status" value="1"/>
</dbReference>
<proteinExistence type="inferred from homology"/>
<dbReference type="InterPro" id="IPR037278">
    <property type="entry name" value="ARFGAP/RecO"/>
</dbReference>
<dbReference type="InterPro" id="IPR042242">
    <property type="entry name" value="RecO_C"/>
</dbReference>
<evidence type="ECO:0000256" key="2">
    <source>
        <dbReference type="ARBA" id="ARBA00021310"/>
    </source>
</evidence>
<keyword evidence="10" id="KW-1185">Reference proteome</keyword>
<evidence type="ECO:0000256" key="4">
    <source>
        <dbReference type="ARBA" id="ARBA00023172"/>
    </source>
</evidence>
<protein>
    <recommendedName>
        <fullName evidence="2 7">DNA repair protein RecO</fullName>
    </recommendedName>
    <alternativeName>
        <fullName evidence="6 7">Recombination protein O</fullName>
    </alternativeName>
</protein>
<evidence type="ECO:0000313" key="10">
    <source>
        <dbReference type="Proteomes" id="UP001596020"/>
    </source>
</evidence>
<dbReference type="EMBL" id="JBHSGO010000186">
    <property type="protein sequence ID" value="MFC4666245.1"/>
    <property type="molecule type" value="Genomic_DNA"/>
</dbReference>
<comment type="function">
    <text evidence="7">Involved in DNA repair and RecF pathway recombination.</text>
</comment>
<evidence type="ECO:0000256" key="6">
    <source>
        <dbReference type="ARBA" id="ARBA00033409"/>
    </source>
</evidence>
<evidence type="ECO:0000256" key="3">
    <source>
        <dbReference type="ARBA" id="ARBA00022763"/>
    </source>
</evidence>
<dbReference type="Pfam" id="PF02565">
    <property type="entry name" value="RecO_C"/>
    <property type="match status" value="1"/>
</dbReference>
<dbReference type="InterPro" id="IPR012340">
    <property type="entry name" value="NA-bd_OB-fold"/>
</dbReference>
<dbReference type="HAMAP" id="MF_00201">
    <property type="entry name" value="RecO"/>
    <property type="match status" value="1"/>
</dbReference>
<dbReference type="PANTHER" id="PTHR33991">
    <property type="entry name" value="DNA REPAIR PROTEIN RECO"/>
    <property type="match status" value="1"/>
</dbReference>
<evidence type="ECO:0000259" key="8">
    <source>
        <dbReference type="Pfam" id="PF11967"/>
    </source>
</evidence>
<dbReference type="InterPro" id="IPR022572">
    <property type="entry name" value="DNA_rep/recomb_RecO_N"/>
</dbReference>
<accession>A0ABV9K8H8</accession>
<evidence type="ECO:0000256" key="1">
    <source>
        <dbReference type="ARBA" id="ARBA00007452"/>
    </source>
</evidence>
<evidence type="ECO:0000256" key="7">
    <source>
        <dbReference type="HAMAP-Rule" id="MF_00201"/>
    </source>
</evidence>
<dbReference type="InterPro" id="IPR003717">
    <property type="entry name" value="RecO"/>
</dbReference>
<dbReference type="NCBIfam" id="TIGR00613">
    <property type="entry name" value="reco"/>
    <property type="match status" value="1"/>
</dbReference>
<dbReference type="Pfam" id="PF11967">
    <property type="entry name" value="RecO_N"/>
    <property type="match status" value="1"/>
</dbReference>
<dbReference type="PANTHER" id="PTHR33991:SF1">
    <property type="entry name" value="DNA REPAIR PROTEIN RECO"/>
    <property type="match status" value="1"/>
</dbReference>
<organism evidence="9 10">
    <name type="scientific">Falsiporphyromonas endometrii</name>
    <dbReference type="NCBI Taxonomy" id="1387297"/>
    <lineage>
        <taxon>Bacteria</taxon>
        <taxon>Pseudomonadati</taxon>
        <taxon>Bacteroidota</taxon>
        <taxon>Bacteroidia</taxon>
        <taxon>Bacteroidales</taxon>
        <taxon>Porphyromonadaceae</taxon>
        <taxon>Falsiporphyromonas</taxon>
    </lineage>
</organism>
<dbReference type="Gene3D" id="1.20.1440.120">
    <property type="entry name" value="Recombination protein O, C-terminal domain"/>
    <property type="match status" value="1"/>
</dbReference>
<gene>
    <name evidence="7 9" type="primary">recO</name>
    <name evidence="9" type="ORF">ACFO3G_06490</name>
</gene>
<name>A0ABV9K8H8_9PORP</name>
<dbReference type="Gene3D" id="2.40.50.140">
    <property type="entry name" value="Nucleic acid-binding proteins"/>
    <property type="match status" value="1"/>
</dbReference>
<dbReference type="SUPFAM" id="SSF57863">
    <property type="entry name" value="ArfGap/RecO-like zinc finger"/>
    <property type="match status" value="1"/>
</dbReference>
<evidence type="ECO:0000313" key="9">
    <source>
        <dbReference type="EMBL" id="MFC4666245.1"/>
    </source>
</evidence>
<keyword evidence="4 7" id="KW-0233">DNA recombination</keyword>
<dbReference type="Proteomes" id="UP001596020">
    <property type="component" value="Unassembled WGS sequence"/>
</dbReference>
<sequence>MLTTLRGITLHSIAYNDRNDIVYLYTRQRGLVGALVAKSKSKRSKRNNLLSSPPLEVELIGDVNKKNSLVRISQFSIVNAYNSIRLDPIKATIMMFLSELLYRILREPEPDNQMYDFICQSFQFLDETEDSSANFHLCFLYYLLMHLGFSPDFDCSDNRQFFDMTESCFTNVMPNGPYISPREATFLPTFQRINYHNMHLYRFTRQERQIALKYLITYYRLHLPPFGELKTLEVLKEMFG</sequence>
<comment type="caution">
    <text evidence="9">The sequence shown here is derived from an EMBL/GenBank/DDBJ whole genome shotgun (WGS) entry which is preliminary data.</text>
</comment>
<reference evidence="10" key="1">
    <citation type="journal article" date="2019" name="Int. J. Syst. Evol. Microbiol.">
        <title>The Global Catalogue of Microorganisms (GCM) 10K type strain sequencing project: providing services to taxonomists for standard genome sequencing and annotation.</title>
        <authorList>
            <consortium name="The Broad Institute Genomics Platform"/>
            <consortium name="The Broad Institute Genome Sequencing Center for Infectious Disease"/>
            <person name="Wu L."/>
            <person name="Ma J."/>
        </authorList>
    </citation>
    <scope>NUCLEOTIDE SEQUENCE [LARGE SCALE GENOMIC DNA]</scope>
    <source>
        <strain evidence="10">CGMCC 4.7357</strain>
    </source>
</reference>